<sequence>MCFFVSPYIVPQIIFIKAPSGSANAGSVSQAASRTEEKTLVYVLVNNRARANVSSDAEANAYLAGKPEVYFVKYQGKDAQAIASAKSASQAGGNFAISAAGNAYTALQMLALRQEQAIWAVGQDLLERMLLPVPVFAACLAVASADIGLKLRQAAAAGAASSYDVGQQSVTVDYAPAVYEDTIVDGGRSFANGPGAEFADVGSRSSFSGASASAGAVSGAASGAVSGASAGASAGSAEYNAGYQAGLRAAYSGASANAGSNAQSSVGVADTRFGSSGSFSGASSGSSSFASGSSFGSSSGASSSAAAQTNVRYAAPVIQKHFYYHVAPEEPKAAAEASTLTITPRKHYKVIFIKAPSVSANAGAAAQAASRTEEKTIVYVLVNKPAQAKAGSVADASSFSSGKPEVYFVKYQGKDAQANAFADAQSFSGAGANSGSFSGANAGAFSGASADAGAFSLGGADAGFGGSFDGSAGSFAGASSSAGSSGSEYDYNLRSAVDSDDSAAGAFNSAATAGAAAGAQGVSAFNGAVAGANAGATAVNTVVY</sequence>
<name>A0A182XXU7_ANOST</name>
<reference evidence="2" key="2">
    <citation type="submission" date="2020-05" db="UniProtKB">
        <authorList>
            <consortium name="EnsemblMetazoa"/>
        </authorList>
    </citation>
    <scope>IDENTIFICATION</scope>
    <source>
        <strain evidence="2">Indian</strain>
    </source>
</reference>
<reference evidence="3" key="1">
    <citation type="journal article" date="2014" name="Genome Biol.">
        <title>Genome analysis of a major urban malaria vector mosquito, Anopheles stephensi.</title>
        <authorList>
            <person name="Jiang X."/>
            <person name="Peery A."/>
            <person name="Hall A.B."/>
            <person name="Sharma A."/>
            <person name="Chen X.G."/>
            <person name="Waterhouse R.M."/>
            <person name="Komissarov A."/>
            <person name="Riehle M.M."/>
            <person name="Shouche Y."/>
            <person name="Sharakhova M.V."/>
            <person name="Lawson D."/>
            <person name="Pakpour N."/>
            <person name="Arensburger P."/>
            <person name="Davidson V.L."/>
            <person name="Eiglmeier K."/>
            <person name="Emrich S."/>
            <person name="George P."/>
            <person name="Kennedy R.C."/>
            <person name="Mane S.P."/>
            <person name="Maslen G."/>
            <person name="Oringanje C."/>
            <person name="Qi Y."/>
            <person name="Settlage R."/>
            <person name="Tojo M."/>
            <person name="Tubio J.M."/>
            <person name="Unger M.F."/>
            <person name="Wang B."/>
            <person name="Vernick K.D."/>
            <person name="Ribeiro J.M."/>
            <person name="James A.A."/>
            <person name="Michel K."/>
            <person name="Riehle M.A."/>
            <person name="Luckhart S."/>
            <person name="Sharakhov I.V."/>
            <person name="Tu Z."/>
        </authorList>
    </citation>
    <scope>NUCLEOTIDE SEQUENCE [LARGE SCALE GENOMIC DNA]</scope>
    <source>
        <strain evidence="3">Indian</strain>
    </source>
</reference>
<dbReference type="VEuPathDB" id="VectorBase:ASTEI01033"/>
<dbReference type="EnsemblMetazoa" id="ASTEI01033-RA">
    <property type="protein sequence ID" value="ASTEI01033-PA"/>
    <property type="gene ID" value="ASTEI01033"/>
</dbReference>
<dbReference type="VEuPathDB" id="VectorBase:ASTE010592"/>
<dbReference type="GO" id="GO:0040003">
    <property type="term" value="P:chitin-based cuticle development"/>
    <property type="evidence" value="ECO:0007669"/>
    <property type="project" value="TreeGrafter"/>
</dbReference>
<dbReference type="VEuPathDB" id="VectorBase:ASTEI20_038717"/>
<organism evidence="2 3">
    <name type="scientific">Anopheles stephensi</name>
    <name type="common">Indo-Pakistan malaria mosquito</name>
    <dbReference type="NCBI Taxonomy" id="30069"/>
    <lineage>
        <taxon>Eukaryota</taxon>
        <taxon>Metazoa</taxon>
        <taxon>Ecdysozoa</taxon>
        <taxon>Arthropoda</taxon>
        <taxon>Hexapoda</taxon>
        <taxon>Insecta</taxon>
        <taxon>Pterygota</taxon>
        <taxon>Neoptera</taxon>
        <taxon>Endopterygota</taxon>
        <taxon>Diptera</taxon>
        <taxon>Nematocera</taxon>
        <taxon>Culicoidea</taxon>
        <taxon>Culicidae</taxon>
        <taxon>Anophelinae</taxon>
        <taxon>Anopheles</taxon>
    </lineage>
</organism>
<dbReference type="GO" id="GO:0008010">
    <property type="term" value="F:structural constituent of chitin-based larval cuticle"/>
    <property type="evidence" value="ECO:0007669"/>
    <property type="project" value="TreeGrafter"/>
</dbReference>
<dbReference type="InterPro" id="IPR004145">
    <property type="entry name" value="DUF243"/>
</dbReference>
<accession>A0A182XXU7</accession>
<evidence type="ECO:0000313" key="3">
    <source>
        <dbReference type="Proteomes" id="UP000076408"/>
    </source>
</evidence>
<dbReference type="Proteomes" id="UP000076408">
    <property type="component" value="Unassembled WGS sequence"/>
</dbReference>
<dbReference type="OMA" id="YDVGQGS"/>
<keyword evidence="3" id="KW-1185">Reference proteome</keyword>
<dbReference type="SMART" id="SM00690">
    <property type="entry name" value="DM5"/>
    <property type="match status" value="1"/>
</dbReference>
<dbReference type="PANTHER" id="PTHR31927">
    <property type="entry name" value="FI07246P-RELATED-RELATED"/>
    <property type="match status" value="1"/>
</dbReference>
<dbReference type="VEuPathDB" id="VectorBase:ASTEI20_033168"/>
<protein>
    <submittedName>
        <fullName evidence="2">DM5 domain-containing protein</fullName>
    </submittedName>
</protein>
<feature type="domain" description="DUF243" evidence="1">
    <location>
        <begin position="316"/>
        <end position="414"/>
    </location>
</feature>
<evidence type="ECO:0000313" key="2">
    <source>
        <dbReference type="EnsemblMetazoa" id="ASTEI01033-PA"/>
    </source>
</evidence>
<dbReference type="GO" id="GO:0062129">
    <property type="term" value="C:chitin-based extracellular matrix"/>
    <property type="evidence" value="ECO:0007669"/>
    <property type="project" value="TreeGrafter"/>
</dbReference>
<evidence type="ECO:0000259" key="1">
    <source>
        <dbReference type="SMART" id="SM00690"/>
    </source>
</evidence>
<dbReference type="Pfam" id="PF03103">
    <property type="entry name" value="DUF243"/>
    <property type="match status" value="2"/>
</dbReference>
<proteinExistence type="predicted"/>
<dbReference type="PANTHER" id="PTHR31927:SF2">
    <property type="entry name" value="FI07246P-RELATED"/>
    <property type="match status" value="1"/>
</dbReference>
<dbReference type="AlphaFoldDB" id="A0A182XXU7"/>